<keyword evidence="3" id="KW-1185">Reference proteome</keyword>
<feature type="compositionally biased region" description="Basic and acidic residues" evidence="1">
    <location>
        <begin position="57"/>
        <end position="67"/>
    </location>
</feature>
<dbReference type="OMA" id="TFPCSWT"/>
<dbReference type="GeneTree" id="ENSGT00570000080862"/>
<proteinExistence type="predicted"/>
<dbReference type="AlphaFoldDB" id="A0A2I3RMM2"/>
<dbReference type="Bgee" id="ENSPTRG00000045003">
    <property type="expression patterns" value="Expressed in bone marrow and 4 other cell types or tissues"/>
</dbReference>
<name>A0A2I3RMM2_PANTR</name>
<reference evidence="2" key="3">
    <citation type="submission" date="2025-09" db="UniProtKB">
        <authorList>
            <consortium name="Ensembl"/>
        </authorList>
    </citation>
    <scope>IDENTIFICATION</scope>
</reference>
<reference evidence="2" key="2">
    <citation type="submission" date="2025-08" db="UniProtKB">
        <authorList>
            <consortium name="Ensembl"/>
        </authorList>
    </citation>
    <scope>IDENTIFICATION</scope>
</reference>
<feature type="region of interest" description="Disordered" evidence="1">
    <location>
        <begin position="57"/>
        <end position="84"/>
    </location>
</feature>
<feature type="compositionally biased region" description="Basic and acidic residues" evidence="1">
    <location>
        <begin position="20"/>
        <end position="30"/>
    </location>
</feature>
<feature type="compositionally biased region" description="Polar residues" evidence="1">
    <location>
        <begin position="68"/>
        <end position="81"/>
    </location>
</feature>
<accession>A0A2I3RMM2</accession>
<dbReference type="EMBL" id="AACZ04012347">
    <property type="status" value="NOT_ANNOTATED_CDS"/>
    <property type="molecule type" value="Genomic_DNA"/>
</dbReference>
<reference evidence="2 3" key="1">
    <citation type="journal article" date="2005" name="Nature">
        <title>Initial sequence of the chimpanzee genome and comparison with the human genome.</title>
        <authorList>
            <consortium name="Chimpanzee sequencing and analysis consortium"/>
        </authorList>
    </citation>
    <scope>NUCLEOTIDE SEQUENCE [LARGE SCALE GENOMIC DNA]</scope>
</reference>
<organism evidence="2 3">
    <name type="scientific">Pan troglodytes</name>
    <name type="common">Chimpanzee</name>
    <dbReference type="NCBI Taxonomy" id="9598"/>
    <lineage>
        <taxon>Eukaryota</taxon>
        <taxon>Metazoa</taxon>
        <taxon>Chordata</taxon>
        <taxon>Craniata</taxon>
        <taxon>Vertebrata</taxon>
        <taxon>Euteleostomi</taxon>
        <taxon>Mammalia</taxon>
        <taxon>Eutheria</taxon>
        <taxon>Euarchontoglires</taxon>
        <taxon>Primates</taxon>
        <taxon>Haplorrhini</taxon>
        <taxon>Catarrhini</taxon>
        <taxon>Hominidae</taxon>
        <taxon>Pan</taxon>
    </lineage>
</organism>
<dbReference type="InParanoid" id="A0A2I3RMM2"/>
<feature type="region of interest" description="Disordered" evidence="1">
    <location>
        <begin position="1"/>
        <end position="30"/>
    </location>
</feature>
<dbReference type="Proteomes" id="UP000002277">
    <property type="component" value="Chromosome 15"/>
</dbReference>
<evidence type="ECO:0000313" key="2">
    <source>
        <dbReference type="Ensembl" id="ENSPTRP00000065592.1"/>
    </source>
</evidence>
<protein>
    <submittedName>
        <fullName evidence="2">Uncharacterized protein</fullName>
    </submittedName>
</protein>
<evidence type="ECO:0000313" key="3">
    <source>
        <dbReference type="Proteomes" id="UP000002277"/>
    </source>
</evidence>
<evidence type="ECO:0000256" key="1">
    <source>
        <dbReference type="SAM" id="MobiDB-lite"/>
    </source>
</evidence>
<sequence>MGTLQGVALRSQERPSWPQEMHRHREGTEEGRAVAAFSADALRMGGRELEQTVSSDRASDLRQEHPLHQTSWVTGNAQTSGRDGGWMEEGRAVAALSADALREEQEGPRQMLLDLLWTFPCSWTCSGTLLLDFTASRTVRNKFPFSINFPVLGVLLQHHKTV</sequence>
<dbReference type="Ensembl" id="ENSPTRT00000106030.1">
    <property type="protein sequence ID" value="ENSPTRP00000065592.1"/>
    <property type="gene ID" value="ENSPTRG00000045003.1"/>
</dbReference>